<dbReference type="SUPFAM" id="SSF48371">
    <property type="entry name" value="ARM repeat"/>
    <property type="match status" value="1"/>
</dbReference>
<dbReference type="PANTHER" id="PTHR45994">
    <property type="entry name" value="FI21225P1"/>
    <property type="match status" value="1"/>
</dbReference>
<dbReference type="EMBL" id="LT598457">
    <property type="protein sequence ID" value="SCU93115.1"/>
    <property type="molecule type" value="Genomic_DNA"/>
</dbReference>
<dbReference type="GO" id="GO:0007533">
    <property type="term" value="P:mating type switching"/>
    <property type="evidence" value="ECO:0007669"/>
    <property type="project" value="EnsemblFungi"/>
</dbReference>
<dbReference type="AlphaFoldDB" id="A0A1G4JQR0"/>
<dbReference type="Gene3D" id="1.25.10.10">
    <property type="entry name" value="Leucine-rich Repeat Variant"/>
    <property type="match status" value="1"/>
</dbReference>
<reference evidence="6" key="1">
    <citation type="submission" date="2016-03" db="EMBL/GenBank/DDBJ databases">
        <authorList>
            <person name="Devillers H."/>
        </authorList>
    </citation>
    <scope>NUCLEOTIDE SEQUENCE [LARGE SCALE GENOMIC DNA]</scope>
</reference>
<dbReference type="GO" id="GO:0042802">
    <property type="term" value="F:identical protein binding"/>
    <property type="evidence" value="ECO:0007669"/>
    <property type="project" value="EnsemblFungi"/>
</dbReference>
<evidence type="ECO:0000313" key="6">
    <source>
        <dbReference type="Proteomes" id="UP000190274"/>
    </source>
</evidence>
<dbReference type="GO" id="GO:0051879">
    <property type="term" value="F:Hsp90 protein binding"/>
    <property type="evidence" value="ECO:0007669"/>
    <property type="project" value="TreeGrafter"/>
</dbReference>
<evidence type="ECO:0000256" key="1">
    <source>
        <dbReference type="ARBA" id="ARBA00004496"/>
    </source>
</evidence>
<gene>
    <name evidence="5" type="ORF">LADA_0G01420G</name>
</gene>
<accession>A0A1G4JQR0</accession>
<evidence type="ECO:0000259" key="4">
    <source>
        <dbReference type="Pfam" id="PF11701"/>
    </source>
</evidence>
<dbReference type="GO" id="GO:0005737">
    <property type="term" value="C:cytoplasm"/>
    <property type="evidence" value="ECO:0007669"/>
    <property type="project" value="UniProtKB-SubCell"/>
</dbReference>
<dbReference type="InterPro" id="IPR016024">
    <property type="entry name" value="ARM-type_fold"/>
</dbReference>
<evidence type="ECO:0000256" key="3">
    <source>
        <dbReference type="SAM" id="MobiDB-lite"/>
    </source>
</evidence>
<dbReference type="GO" id="GO:0008298">
    <property type="term" value="P:intracellular mRNA localization"/>
    <property type="evidence" value="ECO:0007669"/>
    <property type="project" value="EnsemblFungi"/>
</dbReference>
<dbReference type="PANTHER" id="PTHR45994:SF1">
    <property type="entry name" value="FI21225P1"/>
    <property type="match status" value="1"/>
</dbReference>
<dbReference type="InterPro" id="IPR011989">
    <property type="entry name" value="ARM-like"/>
</dbReference>
<dbReference type="Proteomes" id="UP000190274">
    <property type="component" value="Chromosome G"/>
</dbReference>
<feature type="domain" description="UNC-45/Cro1/She4 central" evidence="4">
    <location>
        <begin position="192"/>
        <end position="310"/>
    </location>
</feature>
<dbReference type="Gene3D" id="1.25.10.100">
    <property type="match status" value="1"/>
</dbReference>
<sequence>MDSSKGIIPPESEAPEACDNGQGAPLNSRDFDLWSSEDFIRAIDNLYDQKGDVYNIDLLLARVLNDQQKAHAYLRAKAHADIPKTLQVMSRLGPSAINHLMILYDTKPEALNLLKTLSLILTPSNTCIGEKQSMSEVNDEVCQHAPFIDYYLTVAALLLQRYDFDFHDFEPLLTIIVHQRRAPSLLPPLHAKYGVQLEKFLSTLIDSLLKNAYLDARQLLSVINILQGLYLSAATFCTDVFVSGQFQSTALRHFFDNDEVTLAILTLMGTACLDEIAKKYIAENCADELRRSLTVDNLECKAATTLVMLKALDFAKLKGPAAVDMAGALAQGFGRNGGITYDGLAIEGLAYLSLKMPVKTYLSCEPRLLNQLVAYLKMEEVPSSMYYGVLVIFGNVSDSLSLQTREQAMMQKLKAQVSYKSADEKDNIGSWNGKTVAEFCSEWIIDKGLIGVVIVHVKKFGVQTMGPRLQLLRIIYNVTRERGAVSSSVKQGCVVFLLESLAISSLPAELRIMALRSLARILTVMDPSLVFQKYSALNALPLLFEMVPHPDSTGSEVVEKMDTYESLLALTNLATLAESDTICHKISTTPEYWIKIENLLLDPVVSLQRSTIELLSNFMATSLHLAAKFFNFDNPKSVRNFGVLVKLLDLDDRQSQLGVAAIFANIACSVPFIAQELAQQPELVQNALRVFSEQCEDRELRRRLIVLFDALVSSNPSSIALAGNKQMLFSSLERARKFEAGTSSDYLVAIDNMLAVKL</sequence>
<dbReference type="Pfam" id="PF11701">
    <property type="entry name" value="UNC45-central"/>
    <property type="match status" value="1"/>
</dbReference>
<dbReference type="GO" id="GO:0017022">
    <property type="term" value="F:myosin binding"/>
    <property type="evidence" value="ECO:0007669"/>
    <property type="project" value="EnsemblFungi"/>
</dbReference>
<organism evidence="5 6">
    <name type="scientific">Lachancea dasiensis</name>
    <dbReference type="NCBI Taxonomy" id="1072105"/>
    <lineage>
        <taxon>Eukaryota</taxon>
        <taxon>Fungi</taxon>
        <taxon>Dikarya</taxon>
        <taxon>Ascomycota</taxon>
        <taxon>Saccharomycotina</taxon>
        <taxon>Saccharomycetes</taxon>
        <taxon>Saccharomycetales</taxon>
        <taxon>Saccharomycetaceae</taxon>
        <taxon>Lachancea</taxon>
    </lineage>
</organism>
<evidence type="ECO:0000256" key="2">
    <source>
        <dbReference type="ARBA" id="ARBA00022490"/>
    </source>
</evidence>
<dbReference type="OrthoDB" id="5574718at2759"/>
<dbReference type="InterPro" id="IPR024660">
    <property type="entry name" value="UCS_central_dom"/>
</dbReference>
<keyword evidence="2" id="KW-0963">Cytoplasm</keyword>
<proteinExistence type="predicted"/>
<keyword evidence="6" id="KW-1185">Reference proteome</keyword>
<protein>
    <submittedName>
        <fullName evidence="5">LADA_0G01420g1_1</fullName>
    </submittedName>
</protein>
<comment type="subcellular location">
    <subcellularLocation>
        <location evidence="1">Cytoplasm</location>
    </subcellularLocation>
</comment>
<name>A0A1G4JQR0_9SACH</name>
<feature type="region of interest" description="Disordered" evidence="3">
    <location>
        <begin position="1"/>
        <end position="22"/>
    </location>
</feature>
<dbReference type="STRING" id="1266660.A0A1G4JQR0"/>
<evidence type="ECO:0000313" key="5">
    <source>
        <dbReference type="EMBL" id="SCU93115.1"/>
    </source>
</evidence>